<evidence type="ECO:0000313" key="3">
    <source>
        <dbReference type="EMBL" id="ETW86526.1"/>
    </source>
</evidence>
<dbReference type="KEGG" id="hir:HETIRDRAFT_447248"/>
<dbReference type="AlphaFoldDB" id="W4KN92"/>
<feature type="transmembrane region" description="Helical" evidence="2">
    <location>
        <begin position="51"/>
        <end position="72"/>
    </location>
</feature>
<evidence type="ECO:0000256" key="2">
    <source>
        <dbReference type="SAM" id="Phobius"/>
    </source>
</evidence>
<dbReference type="HOGENOM" id="CLU_2622315_0_0_1"/>
<dbReference type="GeneID" id="20675749"/>
<reference evidence="3 4" key="1">
    <citation type="journal article" date="2012" name="New Phytol.">
        <title>Insight into trade-off between wood decay and parasitism from the genome of a fungal forest pathogen.</title>
        <authorList>
            <person name="Olson A."/>
            <person name="Aerts A."/>
            <person name="Asiegbu F."/>
            <person name="Belbahri L."/>
            <person name="Bouzid O."/>
            <person name="Broberg A."/>
            <person name="Canback B."/>
            <person name="Coutinho P.M."/>
            <person name="Cullen D."/>
            <person name="Dalman K."/>
            <person name="Deflorio G."/>
            <person name="van Diepen L.T."/>
            <person name="Dunand C."/>
            <person name="Duplessis S."/>
            <person name="Durling M."/>
            <person name="Gonthier P."/>
            <person name="Grimwood J."/>
            <person name="Fossdal C.G."/>
            <person name="Hansson D."/>
            <person name="Henrissat B."/>
            <person name="Hietala A."/>
            <person name="Himmelstrand K."/>
            <person name="Hoffmeister D."/>
            <person name="Hogberg N."/>
            <person name="James T.Y."/>
            <person name="Karlsson M."/>
            <person name="Kohler A."/>
            <person name="Kues U."/>
            <person name="Lee Y.H."/>
            <person name="Lin Y.C."/>
            <person name="Lind M."/>
            <person name="Lindquist E."/>
            <person name="Lombard V."/>
            <person name="Lucas S."/>
            <person name="Lunden K."/>
            <person name="Morin E."/>
            <person name="Murat C."/>
            <person name="Park J."/>
            <person name="Raffaello T."/>
            <person name="Rouze P."/>
            <person name="Salamov A."/>
            <person name="Schmutz J."/>
            <person name="Solheim H."/>
            <person name="Stahlberg J."/>
            <person name="Velez H."/>
            <person name="de Vries R.P."/>
            <person name="Wiebenga A."/>
            <person name="Woodward S."/>
            <person name="Yakovlev I."/>
            <person name="Garbelotto M."/>
            <person name="Martin F."/>
            <person name="Grigoriev I.V."/>
            <person name="Stenlid J."/>
        </authorList>
    </citation>
    <scope>NUCLEOTIDE SEQUENCE [LARGE SCALE GENOMIC DNA]</scope>
    <source>
        <strain evidence="3 4">TC 32-1</strain>
    </source>
</reference>
<keyword evidence="2" id="KW-0812">Transmembrane</keyword>
<feature type="region of interest" description="Disordered" evidence="1">
    <location>
        <begin position="1"/>
        <end position="29"/>
    </location>
</feature>
<dbReference type="EMBL" id="KI925454">
    <property type="protein sequence ID" value="ETW86526.1"/>
    <property type="molecule type" value="Genomic_DNA"/>
</dbReference>
<keyword evidence="4" id="KW-1185">Reference proteome</keyword>
<protein>
    <submittedName>
        <fullName evidence="3">Uncharacterized protein</fullName>
    </submittedName>
</protein>
<gene>
    <name evidence="3" type="ORF">HETIRDRAFT_447248</name>
</gene>
<evidence type="ECO:0000313" key="4">
    <source>
        <dbReference type="Proteomes" id="UP000030671"/>
    </source>
</evidence>
<keyword evidence="2" id="KW-0472">Membrane</keyword>
<organism evidence="3 4">
    <name type="scientific">Heterobasidion irregulare (strain TC 32-1)</name>
    <dbReference type="NCBI Taxonomy" id="747525"/>
    <lineage>
        <taxon>Eukaryota</taxon>
        <taxon>Fungi</taxon>
        <taxon>Dikarya</taxon>
        <taxon>Basidiomycota</taxon>
        <taxon>Agaricomycotina</taxon>
        <taxon>Agaricomycetes</taxon>
        <taxon>Russulales</taxon>
        <taxon>Bondarzewiaceae</taxon>
        <taxon>Heterobasidion</taxon>
        <taxon>Heterobasidion annosum species complex</taxon>
    </lineage>
</organism>
<dbReference type="RefSeq" id="XP_009540538.1">
    <property type="nucleotide sequence ID" value="XM_009542243.1"/>
</dbReference>
<name>W4KN92_HETIT</name>
<sequence length="78" mass="8424">MAAEARPAPVAGIARQTGMPCRTPTAAETRPAPVAEVAGRLKRQLAPLAKFVMVLASLAWFLTWPTFSSIALRRRNHA</sequence>
<dbReference type="Proteomes" id="UP000030671">
    <property type="component" value="Unassembled WGS sequence"/>
</dbReference>
<evidence type="ECO:0000256" key="1">
    <source>
        <dbReference type="SAM" id="MobiDB-lite"/>
    </source>
</evidence>
<dbReference type="InParanoid" id="W4KN92"/>
<keyword evidence="2" id="KW-1133">Transmembrane helix</keyword>
<proteinExistence type="predicted"/>
<accession>W4KN92</accession>